<dbReference type="Pfam" id="PF07719">
    <property type="entry name" value="TPR_2"/>
    <property type="match status" value="1"/>
</dbReference>
<dbReference type="Pfam" id="PF13432">
    <property type="entry name" value="TPR_16"/>
    <property type="match status" value="1"/>
</dbReference>
<dbReference type="PROSITE" id="PS50005">
    <property type="entry name" value="TPR"/>
    <property type="match status" value="3"/>
</dbReference>
<dbReference type="InterPro" id="IPR051012">
    <property type="entry name" value="CellSynth/LPSAsmb/PSIAsmb"/>
</dbReference>
<evidence type="ECO:0000256" key="2">
    <source>
        <dbReference type="ARBA" id="ARBA00022803"/>
    </source>
</evidence>
<comment type="caution">
    <text evidence="8">The sequence shown here is derived from an EMBL/GenBank/DDBJ whole genome shotgun (WGS) entry which is preliminary data.</text>
</comment>
<feature type="transmembrane region" description="Helical" evidence="6">
    <location>
        <begin position="164"/>
        <end position="185"/>
    </location>
</feature>
<dbReference type="GO" id="GO:0000160">
    <property type="term" value="P:phosphorelay signal transduction system"/>
    <property type="evidence" value="ECO:0007669"/>
    <property type="project" value="InterPro"/>
</dbReference>
<evidence type="ECO:0000313" key="8">
    <source>
        <dbReference type="EMBL" id="TKB45069.1"/>
    </source>
</evidence>
<dbReference type="AlphaFoldDB" id="A0A4U1B4D7"/>
<name>A0A4U1B4D7_9GAMM</name>
<dbReference type="SUPFAM" id="SSF46894">
    <property type="entry name" value="C-terminal effector domain of the bipartite response regulators"/>
    <property type="match status" value="1"/>
</dbReference>
<organism evidence="8 9">
    <name type="scientific">Thalassotalea mangrovi</name>
    <dbReference type="NCBI Taxonomy" id="2572245"/>
    <lineage>
        <taxon>Bacteria</taxon>
        <taxon>Pseudomonadati</taxon>
        <taxon>Pseudomonadota</taxon>
        <taxon>Gammaproteobacteria</taxon>
        <taxon>Alteromonadales</taxon>
        <taxon>Colwelliaceae</taxon>
        <taxon>Thalassotalea</taxon>
    </lineage>
</organism>
<feature type="DNA-binding region" description="OmpR/PhoB-type" evidence="5">
    <location>
        <begin position="25"/>
        <end position="127"/>
    </location>
</feature>
<dbReference type="Proteomes" id="UP000307999">
    <property type="component" value="Unassembled WGS sequence"/>
</dbReference>
<dbReference type="SUPFAM" id="SSF48452">
    <property type="entry name" value="TPR-like"/>
    <property type="match status" value="1"/>
</dbReference>
<evidence type="ECO:0000259" key="7">
    <source>
        <dbReference type="PROSITE" id="PS51755"/>
    </source>
</evidence>
<evidence type="ECO:0000256" key="1">
    <source>
        <dbReference type="ARBA" id="ARBA00022737"/>
    </source>
</evidence>
<accession>A0A4U1B4D7</accession>
<dbReference type="PANTHER" id="PTHR45586">
    <property type="entry name" value="TPR REPEAT-CONTAINING PROTEIN PA4667"/>
    <property type="match status" value="1"/>
</dbReference>
<dbReference type="SMART" id="SM00028">
    <property type="entry name" value="TPR"/>
    <property type="match status" value="6"/>
</dbReference>
<dbReference type="Gene3D" id="3.40.50.10610">
    <property type="entry name" value="ABC-type transport auxiliary lipoprotein component"/>
    <property type="match status" value="1"/>
</dbReference>
<dbReference type="InterPro" id="IPR019734">
    <property type="entry name" value="TPR_rpt"/>
</dbReference>
<keyword evidence="3 5" id="KW-0238">DNA-binding</keyword>
<keyword evidence="9" id="KW-1185">Reference proteome</keyword>
<dbReference type="InterPro" id="IPR011990">
    <property type="entry name" value="TPR-like_helical_dom_sf"/>
</dbReference>
<feature type="transmembrane region" description="Helical" evidence="6">
    <location>
        <begin position="235"/>
        <end position="257"/>
    </location>
</feature>
<dbReference type="GO" id="GO:0003677">
    <property type="term" value="F:DNA binding"/>
    <property type="evidence" value="ECO:0007669"/>
    <property type="project" value="UniProtKB-UniRule"/>
</dbReference>
<dbReference type="Pfam" id="PF00486">
    <property type="entry name" value="Trans_reg_C"/>
    <property type="match status" value="1"/>
</dbReference>
<dbReference type="InterPro" id="IPR016032">
    <property type="entry name" value="Sig_transdc_resp-reg_C-effctor"/>
</dbReference>
<feature type="repeat" description="TPR" evidence="4">
    <location>
        <begin position="638"/>
        <end position="671"/>
    </location>
</feature>
<dbReference type="InterPro" id="IPR001867">
    <property type="entry name" value="OmpR/PhoB-type_DNA-bd"/>
</dbReference>
<dbReference type="InterPro" id="IPR013105">
    <property type="entry name" value="TPR_2"/>
</dbReference>
<keyword evidence="2 4" id="KW-0802">TPR repeat</keyword>
<dbReference type="SMART" id="SM00862">
    <property type="entry name" value="Trans_reg_C"/>
    <property type="match status" value="1"/>
</dbReference>
<dbReference type="PANTHER" id="PTHR45586:SF1">
    <property type="entry name" value="LIPOPOLYSACCHARIDE ASSEMBLY PROTEIN B"/>
    <property type="match status" value="1"/>
</dbReference>
<keyword evidence="6" id="KW-0472">Membrane</keyword>
<dbReference type="PROSITE" id="PS50293">
    <property type="entry name" value="TPR_REGION"/>
    <property type="match status" value="1"/>
</dbReference>
<proteinExistence type="predicted"/>
<evidence type="ECO:0000313" key="9">
    <source>
        <dbReference type="Proteomes" id="UP000307999"/>
    </source>
</evidence>
<sequence>MVKQEKNNDISNRKNSILETDVAIDKRLHHGFLLNEVLIKPDLGIVIRDSERFHLAPKAMEVLLLLASNPANIVSYQQILSFAWGSTEASKSTISHTISEIRQVLGDPKECPVIIQTIPRKGYRLLVNPTPLSGDELSNFGAEGASPWKLSLAMLKSSRLFKVSAAYIVFSWIMLQAFAIIFPIFELPDWTLKVATLILIVGFILVIVYYWISEIDARRRLAKARSTKVTLIKQFIFDSLFVMGALGIIFLISTHLVDKIDEQVSNTPQSLQSDNVSVRTNAVAVFPFTRADESLSKDYYPVTVQEELVNHLAKSKDIDVASLRSTNLLNNNSELKLIRKQLNVKYLIEGKITETDKQIKINARLTDTDTGFQLWQSQISGSREQLLRLNQELFRKVNNALLLLITGDKASSENNVRLTESFDAYDAYLQGKAIYLNNKDLVSLRTAEQHFTRALAFDNDFALAAAALCKTNLDIYTISETMAEYQKAKESCELTASFKQTDGESHLALGKLYLTNGQYHHAVDQFEAALESDEKLSEAMFELAQTYQQLEDQQQAEKYYQLAIQTEPGYWRNYYEYGAYLFAIGDYTNAIPQLKKVVLLNQNLVNAHNALGACYMMLWQLDKAIVEFNKASEIKPNSAVFSNLATNYFWMGDFEKAAINYQKALDLTPENSTFWGNLADAIKYAGNSNKATQAYQKALYHAKQSEQINPHNISLKAQISRYYSELGDCKLAASYQVPVLNSDNKDPQVFYDLAIVAKNCLSEIQMNALLSKAVSLGYDVKVILADPQFLDYKEELTRKFNSGDVQLQGNSHGVNN</sequence>
<feature type="transmembrane region" description="Helical" evidence="6">
    <location>
        <begin position="191"/>
        <end position="212"/>
    </location>
</feature>
<evidence type="ECO:0000256" key="4">
    <source>
        <dbReference type="PROSITE-ProRule" id="PRU00339"/>
    </source>
</evidence>
<evidence type="ECO:0000256" key="3">
    <source>
        <dbReference type="ARBA" id="ARBA00023125"/>
    </source>
</evidence>
<dbReference type="PROSITE" id="PS51755">
    <property type="entry name" value="OMPR_PHOB"/>
    <property type="match status" value="1"/>
</dbReference>
<keyword evidence="6" id="KW-0812">Transmembrane</keyword>
<feature type="repeat" description="TPR" evidence="4">
    <location>
        <begin position="537"/>
        <end position="570"/>
    </location>
</feature>
<feature type="repeat" description="TPR" evidence="4">
    <location>
        <begin position="503"/>
        <end position="536"/>
    </location>
</feature>
<keyword evidence="6" id="KW-1133">Transmembrane helix</keyword>
<feature type="domain" description="OmpR/PhoB-type" evidence="7">
    <location>
        <begin position="25"/>
        <end position="127"/>
    </location>
</feature>
<dbReference type="GO" id="GO:0006355">
    <property type="term" value="P:regulation of DNA-templated transcription"/>
    <property type="evidence" value="ECO:0007669"/>
    <property type="project" value="InterPro"/>
</dbReference>
<evidence type="ECO:0000256" key="5">
    <source>
        <dbReference type="PROSITE-ProRule" id="PRU01091"/>
    </source>
</evidence>
<gene>
    <name evidence="8" type="ORF">E8M12_09545</name>
</gene>
<dbReference type="Gene3D" id="1.10.10.10">
    <property type="entry name" value="Winged helix-like DNA-binding domain superfamily/Winged helix DNA-binding domain"/>
    <property type="match status" value="1"/>
</dbReference>
<reference evidence="8 9" key="1">
    <citation type="submission" date="2019-04" db="EMBL/GenBank/DDBJ databases">
        <title>Thalassotalea guangxiensis sp. nov., isolated from sediment of the coastal wetland.</title>
        <authorList>
            <person name="Zheng S."/>
            <person name="Zhang D."/>
        </authorList>
    </citation>
    <scope>NUCLEOTIDE SEQUENCE [LARGE SCALE GENOMIC DNA]</scope>
    <source>
        <strain evidence="8 9">ZS-4</strain>
    </source>
</reference>
<keyword evidence="1" id="KW-0677">Repeat</keyword>
<dbReference type="Gene3D" id="1.25.40.10">
    <property type="entry name" value="Tetratricopeptide repeat domain"/>
    <property type="match status" value="3"/>
</dbReference>
<dbReference type="EMBL" id="SWDB01000022">
    <property type="protein sequence ID" value="TKB45069.1"/>
    <property type="molecule type" value="Genomic_DNA"/>
</dbReference>
<protein>
    <submittedName>
        <fullName evidence="8">Tetratricopeptide repeat protein</fullName>
    </submittedName>
</protein>
<evidence type="ECO:0000256" key="6">
    <source>
        <dbReference type="SAM" id="Phobius"/>
    </source>
</evidence>
<dbReference type="CDD" id="cd00383">
    <property type="entry name" value="trans_reg_C"/>
    <property type="match status" value="1"/>
</dbReference>
<dbReference type="InterPro" id="IPR036388">
    <property type="entry name" value="WH-like_DNA-bd_sf"/>
</dbReference>
<dbReference type="OrthoDB" id="8430416at2"/>